<organism evidence="4 5">
    <name type="scientific">Salvator merianae</name>
    <name type="common">Argentine black and white tegu</name>
    <name type="synonym">Tupinambis merianae</name>
    <dbReference type="NCBI Taxonomy" id="96440"/>
    <lineage>
        <taxon>Eukaryota</taxon>
        <taxon>Metazoa</taxon>
        <taxon>Chordata</taxon>
        <taxon>Craniata</taxon>
        <taxon>Vertebrata</taxon>
        <taxon>Euteleostomi</taxon>
        <taxon>Lepidosauria</taxon>
        <taxon>Squamata</taxon>
        <taxon>Bifurcata</taxon>
        <taxon>Unidentata</taxon>
        <taxon>Episquamata</taxon>
        <taxon>Laterata</taxon>
        <taxon>Teiioidea</taxon>
        <taxon>Teiidae</taxon>
        <taxon>Salvator</taxon>
    </lineage>
</organism>
<dbReference type="Gene3D" id="2.130.10.10">
    <property type="entry name" value="YVTN repeat-like/Quinoprotein amine dehydrogenase"/>
    <property type="match status" value="1"/>
</dbReference>
<dbReference type="InterPro" id="IPR001680">
    <property type="entry name" value="WD40_rpt"/>
</dbReference>
<proteinExistence type="predicted"/>
<evidence type="ECO:0000256" key="1">
    <source>
        <dbReference type="ARBA" id="ARBA00022737"/>
    </source>
</evidence>
<dbReference type="InterPro" id="IPR011992">
    <property type="entry name" value="EF-hand-dom_pair"/>
</dbReference>
<accession>A0A8D0EFQ7</accession>
<keyword evidence="2" id="KW-0853">WD repeat</keyword>
<dbReference type="OMA" id="KEFPCQY"/>
<dbReference type="PANTHER" id="PTHR44324">
    <property type="entry name" value="WD40 REPEAT DOMAIN 95"/>
    <property type="match status" value="1"/>
</dbReference>
<dbReference type="PROSITE" id="PS50294">
    <property type="entry name" value="WD_REPEATS_REGION"/>
    <property type="match status" value="1"/>
</dbReference>
<dbReference type="AlphaFoldDB" id="A0A8D0EFQ7"/>
<reference evidence="4" key="2">
    <citation type="submission" date="2025-09" db="UniProtKB">
        <authorList>
            <consortium name="Ensembl"/>
        </authorList>
    </citation>
    <scope>IDENTIFICATION</scope>
</reference>
<dbReference type="GO" id="GO:0005509">
    <property type="term" value="F:calcium ion binding"/>
    <property type="evidence" value="ECO:0007669"/>
    <property type="project" value="InterPro"/>
</dbReference>
<protein>
    <submittedName>
        <fullName evidence="4">WD repeat domain 49</fullName>
    </submittedName>
</protein>
<dbReference type="InterPro" id="IPR036322">
    <property type="entry name" value="WD40_repeat_dom_sf"/>
</dbReference>
<name>A0A8D0EFQ7_SALMN</name>
<dbReference type="SMART" id="SM00320">
    <property type="entry name" value="WD40"/>
    <property type="match status" value="4"/>
</dbReference>
<evidence type="ECO:0000256" key="2">
    <source>
        <dbReference type="PROSITE-ProRule" id="PRU00221"/>
    </source>
</evidence>
<dbReference type="SUPFAM" id="SSF47473">
    <property type="entry name" value="EF-hand"/>
    <property type="match status" value="1"/>
</dbReference>
<dbReference type="PROSITE" id="PS50082">
    <property type="entry name" value="WD_REPEATS_2"/>
    <property type="match status" value="1"/>
</dbReference>
<sequence>MTMMTREEFMDKMSETLKQGTKEEYGELFDKIDLIRDGLIDWDKFTSFMLLELYEKDERAKRLVIPQWKELRLLPPIHKDVLQSVTILKSPASYLTVSRNGLIGLWGDSLKLQRTLQITTEVAKPKDLWVTSLVTLPNVNKVAVAFTSKEIHFAELNSKQGFSCQYRLQGLEGTVICMDYWYDPHDGNDAVLTMGDVCGQVQAIVFNTAQISLFERPSNSSENENVTTVINWKELVSGYHKCCCILGHKLHDKQWVRQVTYNSSLDVFMSVSTSSTNTLVLAWRERLSPHLTITTFHIAQGVNAFDFHARLNMIATAGNDRRVYLWNPYVTSKPTGILEGHSDSVIATRFITQRKLLLSFAKDKVLRIWDIHHQLCIQRISGSFPKSLDFHSTLYCDESHGRLFISFNNQLTVLEMEEDSGKSRVTSHRKAVTCILYNSVFKQVKDKKR</sequence>
<dbReference type="InterPro" id="IPR051242">
    <property type="entry name" value="WD-EF-hand_domain"/>
</dbReference>
<keyword evidence="5" id="KW-1185">Reference proteome</keyword>
<keyword evidence="1" id="KW-0677">Repeat</keyword>
<feature type="domain" description="EF-hand" evidence="3">
    <location>
        <begin position="20"/>
        <end position="55"/>
    </location>
</feature>
<dbReference type="GeneTree" id="ENSGT00940000160751"/>
<dbReference type="PROSITE" id="PS50222">
    <property type="entry name" value="EF_HAND_2"/>
    <property type="match status" value="1"/>
</dbReference>
<evidence type="ECO:0000313" key="5">
    <source>
        <dbReference type="Proteomes" id="UP000694421"/>
    </source>
</evidence>
<feature type="repeat" description="WD" evidence="2">
    <location>
        <begin position="338"/>
        <end position="371"/>
    </location>
</feature>
<evidence type="ECO:0000259" key="3">
    <source>
        <dbReference type="PROSITE" id="PS50222"/>
    </source>
</evidence>
<reference evidence="4" key="1">
    <citation type="submission" date="2025-08" db="UniProtKB">
        <authorList>
            <consortium name="Ensembl"/>
        </authorList>
    </citation>
    <scope>IDENTIFICATION</scope>
</reference>
<dbReference type="Pfam" id="PF00400">
    <property type="entry name" value="WD40"/>
    <property type="match status" value="2"/>
</dbReference>
<dbReference type="InterPro" id="IPR015943">
    <property type="entry name" value="WD40/YVTN_repeat-like_dom_sf"/>
</dbReference>
<dbReference type="SUPFAM" id="SSF50978">
    <property type="entry name" value="WD40 repeat-like"/>
    <property type="match status" value="1"/>
</dbReference>
<evidence type="ECO:0000313" key="4">
    <source>
        <dbReference type="Ensembl" id="ENSSMRP00000030876.1"/>
    </source>
</evidence>
<dbReference type="PANTHER" id="PTHR44324:SF1">
    <property type="entry name" value="WD REPEAT-CONTAINING PROTEIN 49"/>
    <property type="match status" value="1"/>
</dbReference>
<dbReference type="InterPro" id="IPR002048">
    <property type="entry name" value="EF_hand_dom"/>
</dbReference>
<dbReference type="Proteomes" id="UP000694421">
    <property type="component" value="Unplaced"/>
</dbReference>
<dbReference type="Ensembl" id="ENSSMRT00000036038.1">
    <property type="protein sequence ID" value="ENSSMRP00000030876.1"/>
    <property type="gene ID" value="ENSSMRG00000023681.1"/>
</dbReference>